<dbReference type="AlphaFoldDB" id="A0A327NF42"/>
<keyword evidence="3" id="KW-1185">Reference proteome</keyword>
<gene>
    <name evidence="2" type="ORF">HMF3257_05235</name>
</gene>
<dbReference type="OrthoDB" id="6057861at2"/>
<evidence type="ECO:0000256" key="1">
    <source>
        <dbReference type="SAM" id="SignalP"/>
    </source>
</evidence>
<sequence>MKQFLYLLLAACLFPLISPAQTAKVPIDYLQVPGPILFEQTAYHLAWSSHPTATFYKQEYIAKGDDPSRFKTMLFFDLLKSSGPVKDVVEAKVAELKKLKESNPLVNYQITVMPKTGEYLLDFLLSQVAPDGKSQSIVERNVYRYKQFSDPSGKKGILLFG</sequence>
<feature type="signal peptide" evidence="1">
    <location>
        <begin position="1"/>
        <end position="22"/>
    </location>
</feature>
<dbReference type="RefSeq" id="WP_111340793.1">
    <property type="nucleotide sequence ID" value="NZ_QLII01000001.1"/>
</dbReference>
<accession>A0A327NF42</accession>
<evidence type="ECO:0000313" key="2">
    <source>
        <dbReference type="EMBL" id="RAI73921.1"/>
    </source>
</evidence>
<reference evidence="2 3" key="1">
    <citation type="submission" date="2018-06" db="EMBL/GenBank/DDBJ databases">
        <title>Spirosoma sp. HMF3257 Genome sequencing and assembly.</title>
        <authorList>
            <person name="Kang H."/>
            <person name="Cha I."/>
            <person name="Kim H."/>
            <person name="Kang J."/>
            <person name="Joh K."/>
        </authorList>
    </citation>
    <scope>NUCLEOTIDE SEQUENCE [LARGE SCALE GENOMIC DNA]</scope>
    <source>
        <strain evidence="2 3">HMF3257</strain>
    </source>
</reference>
<keyword evidence="1" id="KW-0732">Signal</keyword>
<evidence type="ECO:0000313" key="3">
    <source>
        <dbReference type="Proteomes" id="UP000249016"/>
    </source>
</evidence>
<comment type="caution">
    <text evidence="2">The sequence shown here is derived from an EMBL/GenBank/DDBJ whole genome shotgun (WGS) entry which is preliminary data.</text>
</comment>
<name>A0A327NF42_9BACT</name>
<protein>
    <submittedName>
        <fullName evidence="2">Uncharacterized protein</fullName>
    </submittedName>
</protein>
<organism evidence="2 3">
    <name type="scientific">Spirosoma telluris</name>
    <dbReference type="NCBI Taxonomy" id="2183553"/>
    <lineage>
        <taxon>Bacteria</taxon>
        <taxon>Pseudomonadati</taxon>
        <taxon>Bacteroidota</taxon>
        <taxon>Cytophagia</taxon>
        <taxon>Cytophagales</taxon>
        <taxon>Cytophagaceae</taxon>
        <taxon>Spirosoma</taxon>
    </lineage>
</organism>
<feature type="chain" id="PRO_5016335279" evidence="1">
    <location>
        <begin position="23"/>
        <end position="161"/>
    </location>
</feature>
<proteinExistence type="predicted"/>
<dbReference type="EMBL" id="QLII01000001">
    <property type="protein sequence ID" value="RAI73921.1"/>
    <property type="molecule type" value="Genomic_DNA"/>
</dbReference>
<dbReference type="Proteomes" id="UP000249016">
    <property type="component" value="Unassembled WGS sequence"/>
</dbReference>